<evidence type="ECO:0000256" key="5">
    <source>
        <dbReference type="ARBA" id="ARBA00022737"/>
    </source>
</evidence>
<evidence type="ECO:0000313" key="17">
    <source>
        <dbReference type="Proteomes" id="UP000245119"/>
    </source>
</evidence>
<evidence type="ECO:0000256" key="1">
    <source>
        <dbReference type="ARBA" id="ARBA00004127"/>
    </source>
</evidence>
<feature type="transmembrane region" description="Helical" evidence="12">
    <location>
        <begin position="1089"/>
        <end position="1109"/>
    </location>
</feature>
<dbReference type="Gene3D" id="1.20.1560.10">
    <property type="entry name" value="ABC transporter type 1, transmembrane domain"/>
    <property type="match status" value="2"/>
</dbReference>
<dbReference type="PANTHER" id="PTHR24223:SF415">
    <property type="entry name" value="FI20190P1"/>
    <property type="match status" value="1"/>
</dbReference>
<evidence type="ECO:0000259" key="14">
    <source>
        <dbReference type="PROSITE" id="PS50893"/>
    </source>
</evidence>
<dbReference type="GO" id="GO:0016020">
    <property type="term" value="C:membrane"/>
    <property type="evidence" value="ECO:0007669"/>
    <property type="project" value="InterPro"/>
</dbReference>
<feature type="transmembrane region" description="Helical" evidence="12">
    <location>
        <begin position="942"/>
        <end position="963"/>
    </location>
</feature>
<feature type="transmembrane region" description="Helical" evidence="12">
    <location>
        <begin position="319"/>
        <end position="338"/>
    </location>
</feature>
<keyword evidence="4 12" id="KW-0812">Transmembrane</keyword>
<feature type="transmembrane region" description="Helical" evidence="12">
    <location>
        <begin position="430"/>
        <end position="450"/>
    </location>
</feature>
<dbReference type="FunFam" id="3.40.50.300:FF:000293">
    <property type="entry name" value="ATP binding cassette subfamily C member 1"/>
    <property type="match status" value="1"/>
</dbReference>
<keyword evidence="5" id="KW-0677">Repeat</keyword>
<feature type="transmembrane region" description="Helical" evidence="12">
    <location>
        <begin position="73"/>
        <end position="98"/>
    </location>
</feature>
<dbReference type="GO" id="GO:0016887">
    <property type="term" value="F:ATP hydrolysis activity"/>
    <property type="evidence" value="ECO:0007669"/>
    <property type="project" value="InterPro"/>
</dbReference>
<evidence type="ECO:0000256" key="3">
    <source>
        <dbReference type="ARBA" id="ARBA00022448"/>
    </source>
</evidence>
<dbReference type="GO" id="GO:0015431">
    <property type="term" value="F:ABC-type glutathione S-conjugate transporter activity"/>
    <property type="evidence" value="ECO:0007669"/>
    <property type="project" value="UniProtKB-EC"/>
</dbReference>
<feature type="transmembrane region" description="Helical" evidence="12">
    <location>
        <begin position="1178"/>
        <end position="1196"/>
    </location>
</feature>
<keyword evidence="3" id="KW-0813">Transport</keyword>
<dbReference type="Pfam" id="PF00005">
    <property type="entry name" value="ABC_tran"/>
    <property type="match status" value="2"/>
</dbReference>
<feature type="transmembrane region" description="Helical" evidence="12">
    <location>
        <begin position="991"/>
        <end position="1012"/>
    </location>
</feature>
<evidence type="ECO:0000256" key="13">
    <source>
        <dbReference type="SAM" id="SignalP"/>
    </source>
</evidence>
<evidence type="ECO:0000256" key="10">
    <source>
        <dbReference type="ARBA" id="ARBA00024220"/>
    </source>
</evidence>
<feature type="transmembrane region" description="Helical" evidence="12">
    <location>
        <begin position="1202"/>
        <end position="1222"/>
    </location>
</feature>
<dbReference type="PROSITE" id="PS50929">
    <property type="entry name" value="ABC_TM1F"/>
    <property type="match status" value="2"/>
</dbReference>
<keyword evidence="17" id="KW-1185">Reference proteome</keyword>
<evidence type="ECO:0000256" key="2">
    <source>
        <dbReference type="ARBA" id="ARBA00009726"/>
    </source>
</evidence>
<dbReference type="CDD" id="cd03250">
    <property type="entry name" value="ABCC_MRP_domain1"/>
    <property type="match status" value="1"/>
</dbReference>
<dbReference type="InterPro" id="IPR050173">
    <property type="entry name" value="ABC_transporter_C-like"/>
</dbReference>
<keyword evidence="9 12" id="KW-0472">Membrane</keyword>
<dbReference type="PROSITE" id="PS00211">
    <property type="entry name" value="ABC_TRANSPORTER_1"/>
    <property type="match status" value="1"/>
</dbReference>
<dbReference type="OrthoDB" id="6500128at2759"/>
<dbReference type="STRING" id="400727.A0A2T7P1X4"/>
<proteinExistence type="inferred from homology"/>
<dbReference type="PANTHER" id="PTHR24223">
    <property type="entry name" value="ATP-BINDING CASSETTE SUB-FAMILY C"/>
    <property type="match status" value="1"/>
</dbReference>
<dbReference type="InterPro" id="IPR011527">
    <property type="entry name" value="ABC1_TM_dom"/>
</dbReference>
<dbReference type="InterPro" id="IPR003593">
    <property type="entry name" value="AAA+_ATPase"/>
</dbReference>
<feature type="domain" description="ABC transmembrane type-1" evidence="15">
    <location>
        <begin position="943"/>
        <end position="1230"/>
    </location>
</feature>
<dbReference type="InterPro" id="IPR027417">
    <property type="entry name" value="P-loop_NTPase"/>
</dbReference>
<organism evidence="16 17">
    <name type="scientific">Pomacea canaliculata</name>
    <name type="common">Golden apple snail</name>
    <dbReference type="NCBI Taxonomy" id="400727"/>
    <lineage>
        <taxon>Eukaryota</taxon>
        <taxon>Metazoa</taxon>
        <taxon>Spiralia</taxon>
        <taxon>Lophotrochozoa</taxon>
        <taxon>Mollusca</taxon>
        <taxon>Gastropoda</taxon>
        <taxon>Caenogastropoda</taxon>
        <taxon>Architaenioglossa</taxon>
        <taxon>Ampullarioidea</taxon>
        <taxon>Ampullariidae</taxon>
        <taxon>Pomacea</taxon>
    </lineage>
</organism>
<evidence type="ECO:0000256" key="8">
    <source>
        <dbReference type="ARBA" id="ARBA00022989"/>
    </source>
</evidence>
<keyword evidence="13" id="KW-0732">Signal</keyword>
<comment type="similarity">
    <text evidence="2">Belongs to the ABC transporter superfamily. ABCC family. Conjugate transporter (TC 3.A.1.208) subfamily.</text>
</comment>
<feature type="transmembrane region" description="Helical" evidence="12">
    <location>
        <begin position="456"/>
        <end position="478"/>
    </location>
</feature>
<dbReference type="Pfam" id="PF00664">
    <property type="entry name" value="ABC_membrane"/>
    <property type="match status" value="2"/>
</dbReference>
<dbReference type="Proteomes" id="UP000245119">
    <property type="component" value="Linkage Group LG7"/>
</dbReference>
<keyword evidence="6" id="KW-0547">Nucleotide-binding</keyword>
<feature type="signal peptide" evidence="13">
    <location>
        <begin position="1"/>
        <end position="36"/>
    </location>
</feature>
<dbReference type="InterPro" id="IPR017871">
    <property type="entry name" value="ABC_transporter-like_CS"/>
</dbReference>
<comment type="subcellular location">
    <subcellularLocation>
        <location evidence="1">Endomembrane system</location>
        <topology evidence="1">Multi-pass membrane protein</topology>
    </subcellularLocation>
</comment>
<evidence type="ECO:0000313" key="16">
    <source>
        <dbReference type="EMBL" id="PVD27425.1"/>
    </source>
</evidence>
<evidence type="ECO:0000256" key="6">
    <source>
        <dbReference type="ARBA" id="ARBA00022741"/>
    </source>
</evidence>
<accession>A0A2T7P1X4</accession>
<feature type="transmembrane region" description="Helical" evidence="12">
    <location>
        <begin position="534"/>
        <end position="562"/>
    </location>
</feature>
<sequence length="1344" mass="150286">MRHRLRMRVPSSLLNITKTIVCLLLAMLSVAEGVLAARNTQTARAPPALYVSFVVRSVTFTLAAVLTKVSRCALIASPCVLFIFWFLTLVTSIVPVYHSVMTERDELPDFVVLCAMFSLVVLQFFLSCWAEAVGSSTLDTTKGIVKECHGKKKVANPEVLASFPSKITFFWMNSLIYLGFKRALEPSDMWDLPPKYQSRNAIVKFQELFEKSCKIIFHERKTASDLEINQNEDKLQNGNKMDAKSMMMTKLPVHEGSLRTSPSEKKTVPVFICLVKSFYFELFCSNLIRLFGDCLQFAFPALLGGLIKYIENKEELPPWHGYTFVVAFFVISFLVSVCHNQNFFRSNNIGNEDENITHCDSLQKGMTVLKMSDRSVLTVLKMSDRSVLTVPMMSDHSVLTALRMNSESKRQYTTGAIVNHMSIDCQRIQAVATQLWVAVSAPISLAFYFLYNKLGLSFLVGVAIILVLIPVNCSLSLLTRKYQSQQLALKDQRLKTMNEILNGIKVIKLSAWEQSFQQVISQIRNTEITCMRKAAILSTFIIFNWVCSPVLVTTATLLTYSFVSEEQHLSPSTAFVSLSLFNILRQPMHSLPNCISEFIQVKTCLPLTVRLLICIAISVNDASFTWDRNEIATLQNINLEVKEGQLVAVVGPVGAGKSSLLSAILGEMHRLKGQVALKGSVAYVPQQAWIQNRTLKDSVIFDNKLDQKLYRDVIYACALKPDLDMLPGGDKVEIGEKGINLSGGQKSRVSLARAVYQNADVYLLDDPLAAVDSHVAKHIVKEVIGPTGLLKAKTRVMVTHSLQWLFICDHIVVMDQGQIIRQGTFEQLMSSDNGPFTDFLKTHLQENTGDLDISGGEEAGTIHDHVDDEDSDDILSLTKMSNTIWKRKKELKKNMELKEKEKEELMKKPELQKLIQDEESETGQVKSYVLVALFKAFGVPSIVAIFALILMVNGSGIAANIWLSRWTDDAFLRNTSLSNTSVYTTKTVTYVSIYASMGVLQATTMLFFVGTIKLSMLSASRHLHDSMLNCIFRQPMSFFDTTPLGRILNRFSRDVDVVDSILARLFRIFLQQTFSVLSIVFIITYSTPLFLAAVTPMFFIYFFVQKFYIPCSRQLRRLQSSSRSPIYVHFTETISGAASIRAFGVVDRFRRQNEKLVDDNNVYFYAFISASRWLRIRLELLGNFIVLFAALFAVLSDGLSSSLVGLSVAYALQVTTALNMLVQNSTQLESNIVSVERIVEYSTLPCEVPGVGSSKRSPQQGWPQEGAISFRDFSARYRPGLDLVLHSLSADIKGSEKVGIVGRTGSGKSSFSLSLFRLIEAAEGKIIIDDINIADIGSTTSVLT</sequence>
<dbReference type="InterPro" id="IPR003439">
    <property type="entry name" value="ABC_transporter-like_ATP-bd"/>
</dbReference>
<comment type="catalytic activity">
    <reaction evidence="11">
        <text>leukotriene C4(in) + ATP + H2O = leukotriene C4(out) + ADP + phosphate + H(+)</text>
        <dbReference type="Rhea" id="RHEA:38963"/>
        <dbReference type="ChEBI" id="CHEBI:15377"/>
        <dbReference type="ChEBI" id="CHEBI:15378"/>
        <dbReference type="ChEBI" id="CHEBI:30616"/>
        <dbReference type="ChEBI" id="CHEBI:43474"/>
        <dbReference type="ChEBI" id="CHEBI:57973"/>
        <dbReference type="ChEBI" id="CHEBI:456216"/>
    </reaction>
    <physiologicalReaction direction="left-to-right" evidence="11">
        <dbReference type="Rhea" id="RHEA:38964"/>
    </physiologicalReaction>
</comment>
<reference evidence="16 17" key="1">
    <citation type="submission" date="2018-04" db="EMBL/GenBank/DDBJ databases">
        <title>The genome of golden apple snail Pomacea canaliculata provides insight into stress tolerance and invasive adaptation.</title>
        <authorList>
            <person name="Liu C."/>
            <person name="Liu B."/>
            <person name="Ren Y."/>
            <person name="Zhang Y."/>
            <person name="Wang H."/>
            <person name="Li S."/>
            <person name="Jiang F."/>
            <person name="Yin L."/>
            <person name="Zhang G."/>
            <person name="Qian W."/>
            <person name="Fan W."/>
        </authorList>
    </citation>
    <scope>NUCLEOTIDE SEQUENCE [LARGE SCALE GENOMIC DNA]</scope>
    <source>
        <strain evidence="16">SZHN2017</strain>
        <tissue evidence="16">Muscle</tissue>
    </source>
</reference>
<evidence type="ECO:0000256" key="9">
    <source>
        <dbReference type="ARBA" id="ARBA00023136"/>
    </source>
</evidence>
<keyword evidence="7" id="KW-0067">ATP-binding</keyword>
<dbReference type="GO" id="GO:0012505">
    <property type="term" value="C:endomembrane system"/>
    <property type="evidence" value="ECO:0007669"/>
    <property type="project" value="UniProtKB-SubCell"/>
</dbReference>
<dbReference type="SUPFAM" id="SSF52540">
    <property type="entry name" value="P-loop containing nucleoside triphosphate hydrolases"/>
    <property type="match status" value="2"/>
</dbReference>
<dbReference type="FunFam" id="1.20.1560.10:FF:000001">
    <property type="entry name" value="ATP-binding cassette subfamily C member 1"/>
    <property type="match status" value="1"/>
</dbReference>
<feature type="transmembrane region" description="Helical" evidence="12">
    <location>
        <begin position="110"/>
        <end position="130"/>
    </location>
</feature>
<evidence type="ECO:0000256" key="7">
    <source>
        <dbReference type="ARBA" id="ARBA00022840"/>
    </source>
</evidence>
<dbReference type="EC" id="7.6.2.3" evidence="10"/>
<dbReference type="InterPro" id="IPR036640">
    <property type="entry name" value="ABC1_TM_sf"/>
</dbReference>
<comment type="caution">
    <text evidence="16">The sequence shown here is derived from an EMBL/GenBank/DDBJ whole genome shotgun (WGS) entry which is preliminary data.</text>
</comment>
<dbReference type="SMART" id="SM00382">
    <property type="entry name" value="AAA"/>
    <property type="match status" value="1"/>
</dbReference>
<dbReference type="SUPFAM" id="SSF90123">
    <property type="entry name" value="ABC transporter transmembrane region"/>
    <property type="match status" value="2"/>
</dbReference>
<dbReference type="CDD" id="cd18595">
    <property type="entry name" value="ABC_6TM_MRP1_2_3_6_D1_like"/>
    <property type="match status" value="1"/>
</dbReference>
<name>A0A2T7P1X4_POMCA</name>
<evidence type="ECO:0000259" key="15">
    <source>
        <dbReference type="PROSITE" id="PS50929"/>
    </source>
</evidence>
<gene>
    <name evidence="16" type="ORF">C0Q70_12583</name>
</gene>
<dbReference type="EMBL" id="PZQS01000007">
    <property type="protein sequence ID" value="PVD27425.1"/>
    <property type="molecule type" value="Genomic_DNA"/>
</dbReference>
<feature type="domain" description="ABC transporter" evidence="14">
    <location>
        <begin position="617"/>
        <end position="841"/>
    </location>
</feature>
<dbReference type="GO" id="GO:0005524">
    <property type="term" value="F:ATP binding"/>
    <property type="evidence" value="ECO:0007669"/>
    <property type="project" value="UniProtKB-KW"/>
</dbReference>
<feature type="transmembrane region" description="Helical" evidence="12">
    <location>
        <begin position="46"/>
        <end position="66"/>
    </location>
</feature>
<protein>
    <recommendedName>
        <fullName evidence="10">ABC-type glutathione-S-conjugate transporter</fullName>
        <ecNumber evidence="10">7.6.2.3</ecNumber>
    </recommendedName>
</protein>
<feature type="domain" description="ABC transmembrane type-1" evidence="15">
    <location>
        <begin position="290"/>
        <end position="600"/>
    </location>
</feature>
<keyword evidence="8 12" id="KW-1133">Transmembrane helix</keyword>
<evidence type="ECO:0000256" key="11">
    <source>
        <dbReference type="ARBA" id="ARBA00047523"/>
    </source>
</evidence>
<feature type="chain" id="PRO_5015661550" description="ABC-type glutathione-S-conjugate transporter" evidence="13">
    <location>
        <begin position="37"/>
        <end position="1344"/>
    </location>
</feature>
<dbReference type="Gene3D" id="3.40.50.300">
    <property type="entry name" value="P-loop containing nucleotide triphosphate hydrolases"/>
    <property type="match status" value="2"/>
</dbReference>
<dbReference type="PROSITE" id="PS50893">
    <property type="entry name" value="ABC_TRANSPORTER_2"/>
    <property type="match status" value="1"/>
</dbReference>
<evidence type="ECO:0000256" key="12">
    <source>
        <dbReference type="SAM" id="Phobius"/>
    </source>
</evidence>
<evidence type="ECO:0000256" key="4">
    <source>
        <dbReference type="ARBA" id="ARBA00022692"/>
    </source>
</evidence>
<dbReference type="CDD" id="cd18603">
    <property type="entry name" value="ABC_6TM_MRP1_2_3_6_D2_like"/>
    <property type="match status" value="1"/>
</dbReference>
<feature type="transmembrane region" description="Helical" evidence="12">
    <location>
        <begin position="287"/>
        <end position="307"/>
    </location>
</feature>